<evidence type="ECO:0000313" key="1">
    <source>
        <dbReference type="EMBL" id="PIW33012.1"/>
    </source>
</evidence>
<reference evidence="2" key="1">
    <citation type="submission" date="2017-09" db="EMBL/GenBank/DDBJ databases">
        <title>Depth-based differentiation of microbial function through sediment-hosted aquifers and enrichment of novel symbionts in the deep terrestrial subsurface.</title>
        <authorList>
            <person name="Probst A.J."/>
            <person name="Ladd B."/>
            <person name="Jarett J.K."/>
            <person name="Geller-Mcgrath D.E."/>
            <person name="Sieber C.M.K."/>
            <person name="Emerson J.B."/>
            <person name="Anantharaman K."/>
            <person name="Thomas B.C."/>
            <person name="Malmstrom R."/>
            <person name="Stieglmeier M."/>
            <person name="Klingl A."/>
            <person name="Woyke T."/>
            <person name="Ryan C.M."/>
            <person name="Banfield J.F."/>
        </authorList>
    </citation>
    <scope>NUCLEOTIDE SEQUENCE [LARGE SCALE GENOMIC DNA]</scope>
</reference>
<evidence type="ECO:0000313" key="2">
    <source>
        <dbReference type="Proteomes" id="UP000230025"/>
    </source>
</evidence>
<gene>
    <name evidence="1" type="ORF">COW28_04825</name>
</gene>
<dbReference type="Proteomes" id="UP000230025">
    <property type="component" value="Unassembled WGS sequence"/>
</dbReference>
<organism evidence="1 2">
    <name type="scientific">bacterium (Candidatus Ratteibacteria) CG15_BIG_FIL_POST_REV_8_21_14_020_41_12</name>
    <dbReference type="NCBI Taxonomy" id="2014291"/>
    <lineage>
        <taxon>Bacteria</taxon>
        <taxon>Candidatus Ratteibacteria</taxon>
    </lineage>
</organism>
<dbReference type="AlphaFoldDB" id="A0A2M7GY41"/>
<name>A0A2M7GY41_9BACT</name>
<sequence>MILVMKIKKINDRKLLWILLPVFFFWISGNVYADSIILKNGSILKGIIVKEYSDRVILRIPDGEVGVYYLKKA</sequence>
<comment type="caution">
    <text evidence="1">The sequence shown here is derived from an EMBL/GenBank/DDBJ whole genome shotgun (WGS) entry which is preliminary data.</text>
</comment>
<accession>A0A2M7GY41</accession>
<protein>
    <submittedName>
        <fullName evidence="1">Uncharacterized protein</fullName>
    </submittedName>
</protein>
<dbReference type="EMBL" id="PFFY01000222">
    <property type="protein sequence ID" value="PIW33012.1"/>
    <property type="molecule type" value="Genomic_DNA"/>
</dbReference>
<proteinExistence type="predicted"/>